<sequence length="261" mass="28920">MTEAHDGVRPTKRCLDDLDLKAPDLGQPLEEINDSLVIAAQTIPARRDTGGAERIASLKDRIWFKVKTGTKRAVVTQLRGGDLPGRLPPGVATWWLGAAGHRQADSPQRDFYACLARECTKGTLVSTEHLLPQDWDWNRLLAEQAVAWKREMKQLVIRLIVMSLRSGDLAIAEFQNYRLKALVRADEGHESFLAIMTEGVLYPEVFAVLLASVPGIDPGDWFPEPSPLADMEPSSGEIIWSTVMPPEVANSLLELGDEMDQ</sequence>
<organism evidence="1 2">
    <name type="scientific">Glycomyces sambucus</name>
    <dbReference type="NCBI Taxonomy" id="380244"/>
    <lineage>
        <taxon>Bacteria</taxon>
        <taxon>Bacillati</taxon>
        <taxon>Actinomycetota</taxon>
        <taxon>Actinomycetes</taxon>
        <taxon>Glycomycetales</taxon>
        <taxon>Glycomycetaceae</taxon>
        <taxon>Glycomyces</taxon>
    </lineage>
</organism>
<reference evidence="2" key="1">
    <citation type="submission" date="2016-10" db="EMBL/GenBank/DDBJ databases">
        <authorList>
            <person name="Varghese N."/>
            <person name="Submissions S."/>
        </authorList>
    </citation>
    <scope>NUCLEOTIDE SEQUENCE [LARGE SCALE GENOMIC DNA]</scope>
    <source>
        <strain evidence="2">CGMCC 4.3147</strain>
    </source>
</reference>
<proteinExistence type="predicted"/>
<gene>
    <name evidence="1" type="ORF">SAMN05216298_3798</name>
</gene>
<accession>A0A1G9JQU1</accession>
<evidence type="ECO:0000313" key="2">
    <source>
        <dbReference type="Proteomes" id="UP000198662"/>
    </source>
</evidence>
<name>A0A1G9JQU1_9ACTN</name>
<dbReference type="EMBL" id="FNGF01000005">
    <property type="protein sequence ID" value="SDL39585.1"/>
    <property type="molecule type" value="Genomic_DNA"/>
</dbReference>
<protein>
    <submittedName>
        <fullName evidence="1">Uncharacterized protein</fullName>
    </submittedName>
</protein>
<dbReference type="RefSeq" id="WP_091052578.1">
    <property type="nucleotide sequence ID" value="NZ_FNGF01000005.1"/>
</dbReference>
<dbReference type="OrthoDB" id="3830861at2"/>
<keyword evidence="2" id="KW-1185">Reference proteome</keyword>
<evidence type="ECO:0000313" key="1">
    <source>
        <dbReference type="EMBL" id="SDL39585.1"/>
    </source>
</evidence>
<dbReference type="Proteomes" id="UP000198662">
    <property type="component" value="Unassembled WGS sequence"/>
</dbReference>
<dbReference type="AlphaFoldDB" id="A0A1G9JQU1"/>